<sequence>MMTYVVQLYVEQLAAVPETALNGTKIVVIGCGDWKGLSQYKENTGFNGPIYADSNRKLYFALGMDIQSLATAPSGQQKPSYITEGSLSNAWKSIKNGPLRDPSLIGKQGNFGQLGGDFVFGPGNQCTFAHRMQHTQDHIEVKDLMKVAGVTLP</sequence>
<dbReference type="Proteomes" id="UP000620124">
    <property type="component" value="Unassembled WGS sequence"/>
</dbReference>
<dbReference type="PANTHER" id="PTHR28630">
    <property type="match status" value="1"/>
</dbReference>
<dbReference type="Pfam" id="PF13911">
    <property type="entry name" value="AhpC-TSA_2"/>
    <property type="match status" value="1"/>
</dbReference>
<dbReference type="EMBL" id="JACAZI010000004">
    <property type="protein sequence ID" value="KAF7362298.1"/>
    <property type="molecule type" value="Genomic_DNA"/>
</dbReference>
<dbReference type="InterPro" id="IPR032801">
    <property type="entry name" value="PXL2A/B/C"/>
</dbReference>
<comment type="caution">
    <text evidence="1">The sequence shown here is derived from an EMBL/GenBank/DDBJ whole genome shotgun (WGS) entry which is preliminary data.</text>
</comment>
<gene>
    <name evidence="1" type="ORF">MVEN_00576400</name>
</gene>
<keyword evidence="2" id="KW-1185">Reference proteome</keyword>
<evidence type="ECO:0000313" key="1">
    <source>
        <dbReference type="EMBL" id="KAF7362298.1"/>
    </source>
</evidence>
<accession>A0A8H6YJE4</accession>
<dbReference type="OrthoDB" id="40334at2759"/>
<proteinExistence type="predicted"/>
<organism evidence="1 2">
    <name type="scientific">Mycena venus</name>
    <dbReference type="NCBI Taxonomy" id="2733690"/>
    <lineage>
        <taxon>Eukaryota</taxon>
        <taxon>Fungi</taxon>
        <taxon>Dikarya</taxon>
        <taxon>Basidiomycota</taxon>
        <taxon>Agaricomycotina</taxon>
        <taxon>Agaricomycetes</taxon>
        <taxon>Agaricomycetidae</taxon>
        <taxon>Agaricales</taxon>
        <taxon>Marasmiineae</taxon>
        <taxon>Mycenaceae</taxon>
        <taxon>Mycena</taxon>
    </lineage>
</organism>
<dbReference type="AlphaFoldDB" id="A0A8H6YJE4"/>
<reference evidence="1" key="1">
    <citation type="submission" date="2020-05" db="EMBL/GenBank/DDBJ databases">
        <title>Mycena genomes resolve the evolution of fungal bioluminescence.</title>
        <authorList>
            <person name="Tsai I.J."/>
        </authorList>
    </citation>
    <scope>NUCLEOTIDE SEQUENCE</scope>
    <source>
        <strain evidence="1">CCC161011</strain>
    </source>
</reference>
<protein>
    <submittedName>
        <fullName evidence="1">Thioredoxin-like protein AAED1</fullName>
    </submittedName>
</protein>
<evidence type="ECO:0000313" key="2">
    <source>
        <dbReference type="Proteomes" id="UP000620124"/>
    </source>
</evidence>
<dbReference type="PANTHER" id="PTHR28630:SF3">
    <property type="entry name" value="PEROXIREDOXIN-LIKE 2C"/>
    <property type="match status" value="1"/>
</dbReference>
<name>A0A8H6YJE4_9AGAR</name>